<dbReference type="InterPro" id="IPR003772">
    <property type="entry name" value="YceD"/>
</dbReference>
<evidence type="ECO:0000313" key="3">
    <source>
        <dbReference type="Proteomes" id="UP001595528"/>
    </source>
</evidence>
<reference evidence="3" key="1">
    <citation type="journal article" date="2019" name="Int. J. Syst. Evol. Microbiol.">
        <title>The Global Catalogue of Microorganisms (GCM) 10K type strain sequencing project: providing services to taxonomists for standard genome sequencing and annotation.</title>
        <authorList>
            <consortium name="The Broad Institute Genomics Platform"/>
            <consortium name="The Broad Institute Genome Sequencing Center for Infectious Disease"/>
            <person name="Wu L."/>
            <person name="Ma J."/>
        </authorList>
    </citation>
    <scope>NUCLEOTIDE SEQUENCE [LARGE SCALE GENOMIC DNA]</scope>
    <source>
        <strain evidence="3">KCTC 42964</strain>
    </source>
</reference>
<dbReference type="EMBL" id="JBHRTR010000005">
    <property type="protein sequence ID" value="MFC3225812.1"/>
    <property type="molecule type" value="Genomic_DNA"/>
</dbReference>
<gene>
    <name evidence="2" type="ORF">ACFOGJ_01120</name>
</gene>
<feature type="region of interest" description="Disordered" evidence="1">
    <location>
        <begin position="131"/>
        <end position="177"/>
    </location>
</feature>
<accession>A0ABV7KUQ0</accession>
<name>A0ABV7KUQ0_9PROT</name>
<dbReference type="Proteomes" id="UP001595528">
    <property type="component" value="Unassembled WGS sequence"/>
</dbReference>
<dbReference type="RefSeq" id="WP_379897545.1">
    <property type="nucleotide sequence ID" value="NZ_JBHRTR010000005.1"/>
</dbReference>
<keyword evidence="3" id="KW-1185">Reference proteome</keyword>
<dbReference type="Pfam" id="PF02620">
    <property type="entry name" value="YceD"/>
    <property type="match status" value="1"/>
</dbReference>
<comment type="caution">
    <text evidence="2">The sequence shown here is derived from an EMBL/GenBank/DDBJ whole genome shotgun (WGS) entry which is preliminary data.</text>
</comment>
<evidence type="ECO:0000256" key="1">
    <source>
        <dbReference type="SAM" id="MobiDB-lite"/>
    </source>
</evidence>
<sequence length="177" mass="18390">MDLDDLPEDGLAVDLRADEAECAAVARRLGLRRVAGLRLGGRLQRDYAIDGFRLAGELTAAVTQTCVVSLEPVEAEIRVPVQRAFVIAPPGEAVAEDGEIDPGAEDPPDAVPEGVAELGELATEELALALDPYPRKPGATWPDAGSAGAGAAGPDEGPGEGEQGQESPFAVLRHLKH</sequence>
<protein>
    <submittedName>
        <fullName evidence="2">YceD family protein</fullName>
    </submittedName>
</protein>
<organism evidence="2 3">
    <name type="scientific">Marinibaculum pumilum</name>
    <dbReference type="NCBI Taxonomy" id="1766165"/>
    <lineage>
        <taxon>Bacteria</taxon>
        <taxon>Pseudomonadati</taxon>
        <taxon>Pseudomonadota</taxon>
        <taxon>Alphaproteobacteria</taxon>
        <taxon>Rhodospirillales</taxon>
        <taxon>Rhodospirillaceae</taxon>
        <taxon>Marinibaculum</taxon>
    </lineage>
</organism>
<proteinExistence type="predicted"/>
<evidence type="ECO:0000313" key="2">
    <source>
        <dbReference type="EMBL" id="MFC3225812.1"/>
    </source>
</evidence>